<accession>A0AAD6ZC17</accession>
<gene>
    <name evidence="2" type="ORF">DFH08DRAFT_820436</name>
</gene>
<evidence type="ECO:0000313" key="3">
    <source>
        <dbReference type="Proteomes" id="UP001218218"/>
    </source>
</evidence>
<evidence type="ECO:0000313" key="2">
    <source>
        <dbReference type="EMBL" id="KAJ7315505.1"/>
    </source>
</evidence>
<comment type="caution">
    <text evidence="2">The sequence shown here is derived from an EMBL/GenBank/DDBJ whole genome shotgun (WGS) entry which is preliminary data.</text>
</comment>
<name>A0AAD6ZC17_9AGAR</name>
<proteinExistence type="predicted"/>
<dbReference type="Gene3D" id="3.40.970.10">
    <property type="entry name" value="Ribonuclease H1, N-terminal domain"/>
    <property type="match status" value="1"/>
</dbReference>
<dbReference type="Proteomes" id="UP001218218">
    <property type="component" value="Unassembled WGS sequence"/>
</dbReference>
<dbReference type="Pfam" id="PF01693">
    <property type="entry name" value="Cauli_VI"/>
    <property type="match status" value="1"/>
</dbReference>
<dbReference type="InterPro" id="IPR011320">
    <property type="entry name" value="RNase_H1_N"/>
</dbReference>
<keyword evidence="3" id="KW-1185">Reference proteome</keyword>
<dbReference type="SUPFAM" id="SSF55658">
    <property type="entry name" value="L9 N-domain-like"/>
    <property type="match status" value="1"/>
</dbReference>
<dbReference type="AlphaFoldDB" id="A0AAD6ZC17"/>
<feature type="domain" description="Ribonuclease H1 N-terminal" evidence="1">
    <location>
        <begin position="110"/>
        <end position="138"/>
    </location>
</feature>
<dbReference type="InterPro" id="IPR037056">
    <property type="entry name" value="RNase_H1_N_sf"/>
</dbReference>
<organism evidence="2 3">
    <name type="scientific">Mycena albidolilacea</name>
    <dbReference type="NCBI Taxonomy" id="1033008"/>
    <lineage>
        <taxon>Eukaryota</taxon>
        <taxon>Fungi</taxon>
        <taxon>Dikarya</taxon>
        <taxon>Basidiomycota</taxon>
        <taxon>Agaricomycotina</taxon>
        <taxon>Agaricomycetes</taxon>
        <taxon>Agaricomycetidae</taxon>
        <taxon>Agaricales</taxon>
        <taxon>Marasmiineae</taxon>
        <taxon>Mycenaceae</taxon>
        <taxon>Mycena</taxon>
    </lineage>
</organism>
<sequence>MADPSAPVPAAAADCDEELEIELVNPDQELAALITWVSELSKLAVDLSERCINLDNSGLSKLALNVTRHCLDLHGERLQSLVAEQVPRVVRLKVDAAISEVRSGRGDNQPWYVVWVGCQPGLFATYEEANDQVNSVPNTGRRRIVGRVSALAYYRHLYDTDQVMRLDLVPGVA</sequence>
<dbReference type="InterPro" id="IPR009027">
    <property type="entry name" value="Ribosomal_bL9/RNase_H1_N"/>
</dbReference>
<reference evidence="2" key="1">
    <citation type="submission" date="2023-03" db="EMBL/GenBank/DDBJ databases">
        <title>Massive genome expansion in bonnet fungi (Mycena s.s.) driven by repeated elements and novel gene families across ecological guilds.</title>
        <authorList>
            <consortium name="Lawrence Berkeley National Laboratory"/>
            <person name="Harder C.B."/>
            <person name="Miyauchi S."/>
            <person name="Viragh M."/>
            <person name="Kuo A."/>
            <person name="Thoen E."/>
            <person name="Andreopoulos B."/>
            <person name="Lu D."/>
            <person name="Skrede I."/>
            <person name="Drula E."/>
            <person name="Henrissat B."/>
            <person name="Morin E."/>
            <person name="Kohler A."/>
            <person name="Barry K."/>
            <person name="LaButti K."/>
            <person name="Morin E."/>
            <person name="Salamov A."/>
            <person name="Lipzen A."/>
            <person name="Mereny Z."/>
            <person name="Hegedus B."/>
            <person name="Baldrian P."/>
            <person name="Stursova M."/>
            <person name="Weitz H."/>
            <person name="Taylor A."/>
            <person name="Grigoriev I.V."/>
            <person name="Nagy L.G."/>
            <person name="Martin F."/>
            <person name="Kauserud H."/>
        </authorList>
    </citation>
    <scope>NUCLEOTIDE SEQUENCE</scope>
    <source>
        <strain evidence="2">CBHHK002</strain>
    </source>
</reference>
<evidence type="ECO:0000259" key="1">
    <source>
        <dbReference type="Pfam" id="PF01693"/>
    </source>
</evidence>
<dbReference type="EMBL" id="JARIHO010000061">
    <property type="protein sequence ID" value="KAJ7315505.1"/>
    <property type="molecule type" value="Genomic_DNA"/>
</dbReference>
<protein>
    <recommendedName>
        <fullName evidence="1">Ribonuclease H1 N-terminal domain-containing protein</fullName>
    </recommendedName>
</protein>